<dbReference type="RefSeq" id="WP_091477192.1">
    <property type="nucleotide sequence ID" value="NZ_FOJT01000005.1"/>
</dbReference>
<protein>
    <submittedName>
        <fullName evidence="1">Uncharacterized protein</fullName>
    </submittedName>
</protein>
<evidence type="ECO:0000313" key="1">
    <source>
        <dbReference type="EMBL" id="SFB23942.1"/>
    </source>
</evidence>
<dbReference type="STRING" id="498292.SAMN05660845_2224"/>
<name>A0A1I0ZEX8_9FLAO</name>
<dbReference type="OrthoDB" id="7173027at2"/>
<gene>
    <name evidence="1" type="ORF">SAMN05660845_2224</name>
</gene>
<dbReference type="Proteomes" id="UP000199604">
    <property type="component" value="Unassembled WGS sequence"/>
</dbReference>
<dbReference type="EMBL" id="FOJT01000005">
    <property type="protein sequence ID" value="SFB23942.1"/>
    <property type="molecule type" value="Genomic_DNA"/>
</dbReference>
<dbReference type="AlphaFoldDB" id="A0A1I0ZEX8"/>
<proteinExistence type="predicted"/>
<reference evidence="2" key="1">
    <citation type="submission" date="2016-10" db="EMBL/GenBank/DDBJ databases">
        <authorList>
            <person name="Varghese N."/>
            <person name="Submissions S."/>
        </authorList>
    </citation>
    <scope>NUCLEOTIDE SEQUENCE [LARGE SCALE GENOMIC DNA]</scope>
    <source>
        <strain evidence="2">DSM 21789</strain>
    </source>
</reference>
<evidence type="ECO:0000313" key="2">
    <source>
        <dbReference type="Proteomes" id="UP000199604"/>
    </source>
</evidence>
<organism evidence="1 2">
    <name type="scientific">Flavobacterium swingsii</name>
    <dbReference type="NCBI Taxonomy" id="498292"/>
    <lineage>
        <taxon>Bacteria</taxon>
        <taxon>Pseudomonadati</taxon>
        <taxon>Bacteroidota</taxon>
        <taxon>Flavobacteriia</taxon>
        <taxon>Flavobacteriales</taxon>
        <taxon>Flavobacteriaceae</taxon>
        <taxon>Flavobacterium</taxon>
    </lineage>
</organism>
<sequence>MEQTISKIKYHHENKKYCKILRKFAKNSRGETSGFIVEYSEDFIIIQESNEFDILGYFVFPISTIEEIRYNNSDKYYEKILQGEKLIEKVGLKHKIELKNWETIFKSIQNCGLNVIIENENPEDETFDIGPITGITKKSVLINYFDAKGFLDDEETEIEWDKITLVKFDDRYVNIFSKYLRKRKQK</sequence>
<accession>A0A1I0ZEX8</accession>
<keyword evidence="2" id="KW-1185">Reference proteome</keyword>